<dbReference type="Pfam" id="PF10702">
    <property type="entry name" value="DUF2507"/>
    <property type="match status" value="1"/>
</dbReference>
<dbReference type="Proteomes" id="UP001597040">
    <property type="component" value="Unassembled WGS sequence"/>
</dbReference>
<gene>
    <name evidence="1" type="ORF">ACFQ3N_14335</name>
</gene>
<reference evidence="2" key="1">
    <citation type="journal article" date="2019" name="Int. J. Syst. Evol. Microbiol.">
        <title>The Global Catalogue of Microorganisms (GCM) 10K type strain sequencing project: providing services to taxonomists for standard genome sequencing and annotation.</title>
        <authorList>
            <consortium name="The Broad Institute Genomics Platform"/>
            <consortium name="The Broad Institute Genome Sequencing Center for Infectious Disease"/>
            <person name="Wu L."/>
            <person name="Ma J."/>
        </authorList>
    </citation>
    <scope>NUCLEOTIDE SEQUENCE [LARGE SCALE GENOMIC DNA]</scope>
    <source>
        <strain evidence="2">CCUG 56754</strain>
    </source>
</reference>
<evidence type="ECO:0000313" key="2">
    <source>
        <dbReference type="Proteomes" id="UP001597040"/>
    </source>
</evidence>
<comment type="caution">
    <text evidence="1">The sequence shown here is derived from an EMBL/GenBank/DDBJ whole genome shotgun (WGS) entry which is preliminary data.</text>
</comment>
<dbReference type="InterPro" id="IPR019642">
    <property type="entry name" value="DUF2507"/>
</dbReference>
<dbReference type="SUPFAM" id="SSF111126">
    <property type="entry name" value="Ligand-binding domain in the NO signalling and Golgi transport"/>
    <property type="match status" value="1"/>
</dbReference>
<accession>A0ABW3LME8</accession>
<keyword evidence="2" id="KW-1185">Reference proteome</keyword>
<dbReference type="InterPro" id="IPR024096">
    <property type="entry name" value="NO_sig/Golgi_transp_ligand-bd"/>
</dbReference>
<organism evidence="1 2">
    <name type="scientific">Virgibacillus byunsanensis</name>
    <dbReference type="NCBI Taxonomy" id="570945"/>
    <lineage>
        <taxon>Bacteria</taxon>
        <taxon>Bacillati</taxon>
        <taxon>Bacillota</taxon>
        <taxon>Bacilli</taxon>
        <taxon>Bacillales</taxon>
        <taxon>Bacillaceae</taxon>
        <taxon>Virgibacillus</taxon>
    </lineage>
</organism>
<protein>
    <submittedName>
        <fullName evidence="1">DUF2507 domain-containing protein</fullName>
    </submittedName>
</protein>
<proteinExistence type="predicted"/>
<dbReference type="Gene3D" id="3.30.1380.20">
    <property type="entry name" value="Trafficking protein particle complex subunit 3"/>
    <property type="match status" value="1"/>
</dbReference>
<dbReference type="RefSeq" id="WP_390363220.1">
    <property type="nucleotide sequence ID" value="NZ_JBHTKJ010000039.1"/>
</dbReference>
<dbReference type="EMBL" id="JBHTKJ010000039">
    <property type="protein sequence ID" value="MFD1039563.1"/>
    <property type="molecule type" value="Genomic_DNA"/>
</dbReference>
<name>A0ABW3LME8_9BACI</name>
<evidence type="ECO:0000313" key="1">
    <source>
        <dbReference type="EMBL" id="MFD1039563.1"/>
    </source>
</evidence>
<sequence>MSKKQERTSLKLLDELHTSGAGYDVLRYISLPELLGTESTTLLYFMGKNLARKLDISVVEDIFTVYEKLGWGKLELVKDKRKEIIFHLMSDSVAHRLNAPFNTEFRFEAGFLAEAMQHLSGKQCECTEEINNKILQVEFRVVYTD</sequence>